<dbReference type="EMBL" id="LWQU01000137">
    <property type="protein sequence ID" value="OAN50608.1"/>
    <property type="molecule type" value="Genomic_DNA"/>
</dbReference>
<evidence type="ECO:0008006" key="3">
    <source>
        <dbReference type="Google" id="ProtNLM"/>
    </source>
</evidence>
<keyword evidence="2" id="KW-1185">Reference proteome</keyword>
<protein>
    <recommendedName>
        <fullName evidence="3">Phytoene synthase</fullName>
    </recommendedName>
</protein>
<dbReference type="SUPFAM" id="SSF48576">
    <property type="entry name" value="Terpenoid synthases"/>
    <property type="match status" value="1"/>
</dbReference>
<organism evidence="1 2">
    <name type="scientific">Magnetospirillum moscoviense</name>
    <dbReference type="NCBI Taxonomy" id="1437059"/>
    <lineage>
        <taxon>Bacteria</taxon>
        <taxon>Pseudomonadati</taxon>
        <taxon>Pseudomonadota</taxon>
        <taxon>Alphaproteobacteria</taxon>
        <taxon>Rhodospirillales</taxon>
        <taxon>Rhodospirillaceae</taxon>
        <taxon>Magnetospirillum</taxon>
    </lineage>
</organism>
<dbReference type="Pfam" id="PF00494">
    <property type="entry name" value="SQS_PSY"/>
    <property type="match status" value="1"/>
</dbReference>
<evidence type="ECO:0000313" key="1">
    <source>
        <dbReference type="EMBL" id="OAN50608.1"/>
    </source>
</evidence>
<dbReference type="Proteomes" id="UP000078543">
    <property type="component" value="Unassembled WGS sequence"/>
</dbReference>
<dbReference type="AlphaFoldDB" id="A0A178MR75"/>
<gene>
    <name evidence="1" type="ORF">A6A05_12050</name>
</gene>
<dbReference type="Gene3D" id="1.10.600.10">
    <property type="entry name" value="Farnesyl Diphosphate Synthase"/>
    <property type="match status" value="1"/>
</dbReference>
<sequence>MVQKLDRDRFATVLFAPESAREKLFALYALNVELANIRTQVREPQAGLIRLQWWREVLDGGRDPEARPHPIAWAARQLPLVGADFEPLLTARENDLEPAPFADLAAVEDYARATAGCLARLACTLLGTDGHRAAETVGTAFALVGLARAMAFHHGTGWSALPGGAKADQAANRAALAPITARAAQLLDEAQAMAYPRAALPVLLAGTLARRYVQVLAAAGGDPFDSAVSRPRPMPLRLLWHSWRGRF</sequence>
<name>A0A178MR75_9PROT</name>
<dbReference type="InterPro" id="IPR002060">
    <property type="entry name" value="Squ/phyt_synthse"/>
</dbReference>
<dbReference type="InterPro" id="IPR008949">
    <property type="entry name" value="Isoprenoid_synthase_dom_sf"/>
</dbReference>
<comment type="caution">
    <text evidence="1">The sequence shown here is derived from an EMBL/GenBank/DDBJ whole genome shotgun (WGS) entry which is preliminary data.</text>
</comment>
<evidence type="ECO:0000313" key="2">
    <source>
        <dbReference type="Proteomes" id="UP000078543"/>
    </source>
</evidence>
<reference evidence="1 2" key="1">
    <citation type="submission" date="2016-04" db="EMBL/GenBank/DDBJ databases">
        <title>Draft genome sequence of freshwater magnetotactic bacteria Magnetospirillum marisnigri SP-1 and Magnetospirillum moscoviense BB-1.</title>
        <authorList>
            <person name="Koziaeva V."/>
            <person name="Dziuba M.V."/>
            <person name="Ivanov T.M."/>
            <person name="Kuznetsov B."/>
            <person name="Grouzdev D.S."/>
        </authorList>
    </citation>
    <scope>NUCLEOTIDE SEQUENCE [LARGE SCALE GENOMIC DNA]</scope>
    <source>
        <strain evidence="1 2">BB-1</strain>
    </source>
</reference>
<proteinExistence type="predicted"/>
<dbReference type="STRING" id="1437059.A6A05_12050"/>
<accession>A0A178MR75</accession>